<sequence>MKMKREITKYARNKSADKTKGKAFN</sequence>
<proteinExistence type="predicted"/>
<name>A0A2P2PVI6_RHIMU</name>
<organism evidence="2">
    <name type="scientific">Rhizophora mucronata</name>
    <name type="common">Asiatic mangrove</name>
    <dbReference type="NCBI Taxonomy" id="61149"/>
    <lineage>
        <taxon>Eukaryota</taxon>
        <taxon>Viridiplantae</taxon>
        <taxon>Streptophyta</taxon>
        <taxon>Embryophyta</taxon>
        <taxon>Tracheophyta</taxon>
        <taxon>Spermatophyta</taxon>
        <taxon>Magnoliopsida</taxon>
        <taxon>eudicotyledons</taxon>
        <taxon>Gunneridae</taxon>
        <taxon>Pentapetalae</taxon>
        <taxon>rosids</taxon>
        <taxon>fabids</taxon>
        <taxon>Malpighiales</taxon>
        <taxon>Rhizophoraceae</taxon>
        <taxon>Rhizophora</taxon>
    </lineage>
</organism>
<accession>A0A2P2PVI6</accession>
<reference evidence="2" key="1">
    <citation type="submission" date="2018-02" db="EMBL/GenBank/DDBJ databases">
        <title>Rhizophora mucronata_Transcriptome.</title>
        <authorList>
            <person name="Meera S.P."/>
            <person name="Sreeshan A."/>
            <person name="Augustine A."/>
        </authorList>
    </citation>
    <scope>NUCLEOTIDE SEQUENCE</scope>
    <source>
        <tissue evidence="2">Leaf</tissue>
    </source>
</reference>
<dbReference type="EMBL" id="GGEC01078231">
    <property type="protein sequence ID" value="MBX58715.1"/>
    <property type="molecule type" value="Transcribed_RNA"/>
</dbReference>
<feature type="region of interest" description="Disordered" evidence="1">
    <location>
        <begin position="1"/>
        <end position="25"/>
    </location>
</feature>
<protein>
    <submittedName>
        <fullName evidence="2">Uncharacterized protein</fullName>
    </submittedName>
</protein>
<dbReference type="AlphaFoldDB" id="A0A2P2PVI6"/>
<evidence type="ECO:0000256" key="1">
    <source>
        <dbReference type="SAM" id="MobiDB-lite"/>
    </source>
</evidence>
<evidence type="ECO:0000313" key="2">
    <source>
        <dbReference type="EMBL" id="MBX58715.1"/>
    </source>
</evidence>